<dbReference type="InterPro" id="IPR036890">
    <property type="entry name" value="HATPase_C_sf"/>
</dbReference>
<dbReference type="InterPro" id="IPR050267">
    <property type="entry name" value="Anti-sigma-factor_SerPK"/>
</dbReference>
<sequence length="143" mass="16198">MDKAAAVIEVASELGEIEAIKNFLDQNLQALPVTEEEHFQIELALIEICLNIIHYAYPENRGTIQVRFWTEGPQVFLEIRDSGVPFDPSQSPTPDIEEIIRKRKKGGLGIYLSRELMDGFSYRRDGGQNILLMHKRLSAAEAN</sequence>
<dbReference type="Pfam" id="PF13581">
    <property type="entry name" value="HATPase_c_2"/>
    <property type="match status" value="1"/>
</dbReference>
<dbReference type="GO" id="GO:0004674">
    <property type="term" value="F:protein serine/threonine kinase activity"/>
    <property type="evidence" value="ECO:0007669"/>
    <property type="project" value="UniProtKB-KW"/>
</dbReference>
<gene>
    <name evidence="3" type="ORF">OP8BY_2345</name>
</gene>
<accession>A0A3E2BMT8</accession>
<protein>
    <submittedName>
        <fullName evidence="3">Serine-protein kinase RsbW</fullName>
    </submittedName>
</protein>
<comment type="caution">
    <text evidence="3">The sequence shown here is derived from an EMBL/GenBank/DDBJ whole genome shotgun (WGS) entry which is preliminary data.</text>
</comment>
<evidence type="ECO:0000256" key="1">
    <source>
        <dbReference type="ARBA" id="ARBA00022527"/>
    </source>
</evidence>
<proteinExistence type="predicted"/>
<organism evidence="3 4">
    <name type="scientific">Candidatus Saccharicenans subterraneus</name>
    <dbReference type="NCBI Taxonomy" id="2508984"/>
    <lineage>
        <taxon>Bacteria</taxon>
        <taxon>Candidatus Aminicenantota</taxon>
        <taxon>Candidatus Aminicenantia</taxon>
        <taxon>Candidatus Aminicenantales</taxon>
        <taxon>Candidatus Saccharicenantaceae</taxon>
        <taxon>Candidatus Saccharicenans</taxon>
    </lineage>
</organism>
<feature type="domain" description="Histidine kinase/HSP90-like ATPase" evidence="2">
    <location>
        <begin position="11"/>
        <end position="135"/>
    </location>
</feature>
<reference evidence="3 4" key="1">
    <citation type="submission" date="2018-08" db="EMBL/GenBank/DDBJ databases">
        <title>Genome analysis of the thermophilic bacterium of the candidate phylum Aminicenantes from deep subsurface aquifer revealed its physiology and ecological role.</title>
        <authorList>
            <person name="Kadnikov V.V."/>
            <person name="Mardanov A.V."/>
            <person name="Beletsky A.V."/>
            <person name="Karnachuk O.V."/>
            <person name="Ravin N.V."/>
        </authorList>
    </citation>
    <scope>NUCLEOTIDE SEQUENCE [LARGE SCALE GENOMIC DNA]</scope>
    <source>
        <strain evidence="3">BY38</strain>
    </source>
</reference>
<name>A0A3E2BMT8_9BACT</name>
<dbReference type="PANTHER" id="PTHR35526">
    <property type="entry name" value="ANTI-SIGMA-F FACTOR RSBW-RELATED"/>
    <property type="match status" value="1"/>
</dbReference>
<evidence type="ECO:0000313" key="4">
    <source>
        <dbReference type="Proteomes" id="UP000257323"/>
    </source>
</evidence>
<keyword evidence="3" id="KW-0418">Kinase</keyword>
<keyword evidence="3" id="KW-0808">Transferase</keyword>
<keyword evidence="1" id="KW-0723">Serine/threonine-protein kinase</keyword>
<dbReference type="InterPro" id="IPR003594">
    <property type="entry name" value="HATPase_dom"/>
</dbReference>
<dbReference type="EMBL" id="QUAH01000006">
    <property type="protein sequence ID" value="RFT15947.1"/>
    <property type="molecule type" value="Genomic_DNA"/>
</dbReference>
<dbReference type="Proteomes" id="UP000257323">
    <property type="component" value="Unassembled WGS sequence"/>
</dbReference>
<evidence type="ECO:0000313" key="3">
    <source>
        <dbReference type="EMBL" id="RFT15947.1"/>
    </source>
</evidence>
<evidence type="ECO:0000259" key="2">
    <source>
        <dbReference type="Pfam" id="PF13581"/>
    </source>
</evidence>
<dbReference type="AlphaFoldDB" id="A0A3E2BMT8"/>
<dbReference type="SUPFAM" id="SSF55874">
    <property type="entry name" value="ATPase domain of HSP90 chaperone/DNA topoisomerase II/histidine kinase"/>
    <property type="match status" value="1"/>
</dbReference>
<dbReference type="CDD" id="cd16936">
    <property type="entry name" value="HATPase_RsbW-like"/>
    <property type="match status" value="1"/>
</dbReference>
<dbReference type="Gene3D" id="3.30.565.10">
    <property type="entry name" value="Histidine kinase-like ATPase, C-terminal domain"/>
    <property type="match status" value="1"/>
</dbReference>